<feature type="domain" description="Ubiquitin-like" evidence="1">
    <location>
        <begin position="1"/>
        <end position="75"/>
    </location>
</feature>
<dbReference type="GO" id="GO:0043161">
    <property type="term" value="P:proteasome-mediated ubiquitin-dependent protein catabolic process"/>
    <property type="evidence" value="ECO:0007669"/>
    <property type="project" value="TreeGrafter"/>
</dbReference>
<dbReference type="GO" id="GO:0005829">
    <property type="term" value="C:cytosol"/>
    <property type="evidence" value="ECO:0007669"/>
    <property type="project" value="TreeGrafter"/>
</dbReference>
<dbReference type="GO" id="GO:0005654">
    <property type="term" value="C:nucleoplasm"/>
    <property type="evidence" value="ECO:0007669"/>
    <property type="project" value="TreeGrafter"/>
</dbReference>
<dbReference type="Pfam" id="PF00240">
    <property type="entry name" value="ubiquitin"/>
    <property type="match status" value="1"/>
</dbReference>
<dbReference type="PROSITE" id="PS50053">
    <property type="entry name" value="UBIQUITIN_2"/>
    <property type="match status" value="1"/>
</dbReference>
<dbReference type="GO" id="GO:0043130">
    <property type="term" value="F:ubiquitin binding"/>
    <property type="evidence" value="ECO:0007669"/>
    <property type="project" value="TreeGrafter"/>
</dbReference>
<evidence type="ECO:0000313" key="2">
    <source>
        <dbReference type="EMBL" id="PON68766.1"/>
    </source>
</evidence>
<dbReference type="CDD" id="cd17039">
    <property type="entry name" value="Ubl_ubiquitin_like"/>
    <property type="match status" value="1"/>
</dbReference>
<dbReference type="GO" id="GO:0031593">
    <property type="term" value="F:polyubiquitin modification-dependent protein binding"/>
    <property type="evidence" value="ECO:0007669"/>
    <property type="project" value="TreeGrafter"/>
</dbReference>
<dbReference type="PANTHER" id="PTHR10621:SF61">
    <property type="entry name" value="UBIQUITIN FAMILY PROTEIN"/>
    <property type="match status" value="1"/>
</dbReference>
<comment type="caution">
    <text evidence="2">The sequence shown here is derived from an EMBL/GenBank/DDBJ whole genome shotgun (WGS) entry which is preliminary data.</text>
</comment>
<dbReference type="Gene3D" id="3.10.20.90">
    <property type="entry name" value="Phosphatidylinositol 3-kinase Catalytic Subunit, Chain A, domain 1"/>
    <property type="match status" value="1"/>
</dbReference>
<accession>A0A2P5D686</accession>
<evidence type="ECO:0000313" key="3">
    <source>
        <dbReference type="Proteomes" id="UP000237105"/>
    </source>
</evidence>
<gene>
    <name evidence="2" type="ORF">PanWU01x14_093720</name>
</gene>
<organism evidence="2 3">
    <name type="scientific">Parasponia andersonii</name>
    <name type="common">Sponia andersonii</name>
    <dbReference type="NCBI Taxonomy" id="3476"/>
    <lineage>
        <taxon>Eukaryota</taxon>
        <taxon>Viridiplantae</taxon>
        <taxon>Streptophyta</taxon>
        <taxon>Embryophyta</taxon>
        <taxon>Tracheophyta</taxon>
        <taxon>Spermatophyta</taxon>
        <taxon>Magnoliopsida</taxon>
        <taxon>eudicotyledons</taxon>
        <taxon>Gunneridae</taxon>
        <taxon>Pentapetalae</taxon>
        <taxon>rosids</taxon>
        <taxon>fabids</taxon>
        <taxon>Rosales</taxon>
        <taxon>Cannabaceae</taxon>
        <taxon>Parasponia</taxon>
    </lineage>
</organism>
<dbReference type="OrthoDB" id="1916003at2759"/>
<dbReference type="InterPro" id="IPR029071">
    <property type="entry name" value="Ubiquitin-like_domsf"/>
</dbReference>
<dbReference type="GO" id="GO:0070628">
    <property type="term" value="F:proteasome binding"/>
    <property type="evidence" value="ECO:0007669"/>
    <property type="project" value="TreeGrafter"/>
</dbReference>
<dbReference type="EMBL" id="JXTB01000060">
    <property type="protein sequence ID" value="PON68766.1"/>
    <property type="molecule type" value="Genomic_DNA"/>
</dbReference>
<sequence length="100" mass="11030">MKVVVENLTGTLFYIQVGNDATVDDLKREIEAQEKLPGDRLILILDSNENRPINNDGGGASLVDHGVHDGSHIYLFFNPLDDGPSSSHSFVFTLPDSFSW</sequence>
<dbReference type="InterPro" id="IPR000626">
    <property type="entry name" value="Ubiquitin-like_dom"/>
</dbReference>
<protein>
    <submittedName>
        <fullName evidence="2">Ubiquitin domain containing protein</fullName>
    </submittedName>
</protein>
<evidence type="ECO:0000259" key="1">
    <source>
        <dbReference type="PROSITE" id="PS50053"/>
    </source>
</evidence>
<dbReference type="SUPFAM" id="SSF54236">
    <property type="entry name" value="Ubiquitin-like"/>
    <property type="match status" value="1"/>
</dbReference>
<dbReference type="AlphaFoldDB" id="A0A2P5D686"/>
<proteinExistence type="predicted"/>
<dbReference type="Proteomes" id="UP000237105">
    <property type="component" value="Unassembled WGS sequence"/>
</dbReference>
<keyword evidence="3" id="KW-1185">Reference proteome</keyword>
<reference evidence="3" key="1">
    <citation type="submission" date="2016-06" db="EMBL/GenBank/DDBJ databases">
        <title>Parallel loss of symbiosis genes in relatives of nitrogen-fixing non-legume Parasponia.</title>
        <authorList>
            <person name="Van Velzen R."/>
            <person name="Holmer R."/>
            <person name="Bu F."/>
            <person name="Rutten L."/>
            <person name="Van Zeijl A."/>
            <person name="Liu W."/>
            <person name="Santuari L."/>
            <person name="Cao Q."/>
            <person name="Sharma T."/>
            <person name="Shen D."/>
            <person name="Roswanjaya Y."/>
            <person name="Wardhani T."/>
            <person name="Kalhor M.S."/>
            <person name="Jansen J."/>
            <person name="Van den Hoogen J."/>
            <person name="Gungor B."/>
            <person name="Hartog M."/>
            <person name="Hontelez J."/>
            <person name="Verver J."/>
            <person name="Yang W.-C."/>
            <person name="Schijlen E."/>
            <person name="Repin R."/>
            <person name="Schilthuizen M."/>
            <person name="Schranz E."/>
            <person name="Heidstra R."/>
            <person name="Miyata K."/>
            <person name="Fedorova E."/>
            <person name="Kohlen W."/>
            <person name="Bisseling T."/>
            <person name="Smit S."/>
            <person name="Geurts R."/>
        </authorList>
    </citation>
    <scope>NUCLEOTIDE SEQUENCE [LARGE SCALE GENOMIC DNA]</scope>
    <source>
        <strain evidence="3">cv. WU1-14</strain>
    </source>
</reference>
<dbReference type="PANTHER" id="PTHR10621">
    <property type="entry name" value="UV EXCISION REPAIR PROTEIN RAD23"/>
    <property type="match status" value="1"/>
</dbReference>
<name>A0A2P5D686_PARAD</name>